<feature type="region of interest" description="Disordered" evidence="5">
    <location>
        <begin position="479"/>
        <end position="498"/>
    </location>
</feature>
<protein>
    <recommendedName>
        <fullName evidence="1">anthranilate synthase</fullName>
        <ecNumber evidence="1">4.1.3.27</ecNumber>
    </recommendedName>
</protein>
<dbReference type="AlphaFoldDB" id="A0A6N9YSN5"/>
<evidence type="ECO:0000313" key="8">
    <source>
        <dbReference type="EMBL" id="NED97992.1"/>
    </source>
</evidence>
<accession>A0A6N9YSN5</accession>
<evidence type="ECO:0000259" key="6">
    <source>
        <dbReference type="Pfam" id="PF00117"/>
    </source>
</evidence>
<feature type="domain" description="Glutamine amidotransferase" evidence="6">
    <location>
        <begin position="440"/>
        <end position="621"/>
    </location>
</feature>
<dbReference type="GO" id="GO:0004049">
    <property type="term" value="F:anthranilate synthase activity"/>
    <property type="evidence" value="ECO:0007669"/>
    <property type="project" value="UniProtKB-EC"/>
</dbReference>
<feature type="domain" description="Chorismate-utilising enzyme C-terminal" evidence="7">
    <location>
        <begin position="119"/>
        <end position="376"/>
    </location>
</feature>
<evidence type="ECO:0000259" key="7">
    <source>
        <dbReference type="Pfam" id="PF00425"/>
    </source>
</evidence>
<dbReference type="SUPFAM" id="SSF52317">
    <property type="entry name" value="Class I glutamine amidotransferase-like"/>
    <property type="match status" value="1"/>
</dbReference>
<evidence type="ECO:0000256" key="4">
    <source>
        <dbReference type="ARBA" id="ARBA00047683"/>
    </source>
</evidence>
<dbReference type="EMBL" id="JAAGOB010000015">
    <property type="protein sequence ID" value="NED97992.1"/>
    <property type="molecule type" value="Genomic_DNA"/>
</dbReference>
<dbReference type="InterPro" id="IPR029062">
    <property type="entry name" value="Class_I_gatase-like"/>
</dbReference>
<dbReference type="PRINTS" id="PR00096">
    <property type="entry name" value="GATASE"/>
</dbReference>
<dbReference type="Pfam" id="PF00425">
    <property type="entry name" value="Chorismate_bind"/>
    <property type="match status" value="1"/>
</dbReference>
<keyword evidence="3" id="KW-0456">Lyase</keyword>
<dbReference type="InterPro" id="IPR017926">
    <property type="entry name" value="GATASE"/>
</dbReference>
<dbReference type="GO" id="GO:0000162">
    <property type="term" value="P:L-tryptophan biosynthetic process"/>
    <property type="evidence" value="ECO:0007669"/>
    <property type="project" value="TreeGrafter"/>
</dbReference>
<keyword evidence="2" id="KW-0315">Glutamine amidotransferase</keyword>
<dbReference type="PANTHER" id="PTHR11236">
    <property type="entry name" value="AMINOBENZOATE/ANTHRANILATE SYNTHASE"/>
    <property type="match status" value="1"/>
</dbReference>
<dbReference type="Gene3D" id="3.40.50.880">
    <property type="match status" value="1"/>
</dbReference>
<evidence type="ECO:0000256" key="5">
    <source>
        <dbReference type="SAM" id="MobiDB-lite"/>
    </source>
</evidence>
<dbReference type="PRINTS" id="PR00097">
    <property type="entry name" value="ANTSNTHASEII"/>
</dbReference>
<dbReference type="PROSITE" id="PS51273">
    <property type="entry name" value="GATASE_TYPE_1"/>
    <property type="match status" value="1"/>
</dbReference>
<evidence type="ECO:0000256" key="1">
    <source>
        <dbReference type="ARBA" id="ARBA00012266"/>
    </source>
</evidence>
<dbReference type="CDD" id="cd01743">
    <property type="entry name" value="GATase1_Anthranilate_Synthase"/>
    <property type="match status" value="1"/>
</dbReference>
<proteinExistence type="predicted"/>
<evidence type="ECO:0000256" key="3">
    <source>
        <dbReference type="ARBA" id="ARBA00023239"/>
    </source>
</evidence>
<dbReference type="InterPro" id="IPR006221">
    <property type="entry name" value="TrpG/PapA_dom"/>
</dbReference>
<dbReference type="Pfam" id="PF00117">
    <property type="entry name" value="GATase"/>
    <property type="match status" value="1"/>
</dbReference>
<dbReference type="InterPro" id="IPR015890">
    <property type="entry name" value="Chorismate_C"/>
</dbReference>
<dbReference type="InterPro" id="IPR019999">
    <property type="entry name" value="Anth_synth_I-like"/>
</dbReference>
<name>A0A6N9YSN5_9ACTN</name>
<evidence type="ECO:0000313" key="9">
    <source>
        <dbReference type="Proteomes" id="UP000469185"/>
    </source>
</evidence>
<evidence type="ECO:0000256" key="2">
    <source>
        <dbReference type="ARBA" id="ARBA00022962"/>
    </source>
</evidence>
<gene>
    <name evidence="8" type="ORF">G1H11_22085</name>
</gene>
<dbReference type="Gene3D" id="3.60.120.10">
    <property type="entry name" value="Anthranilate synthase"/>
    <property type="match status" value="1"/>
</dbReference>
<dbReference type="EC" id="4.1.3.27" evidence="1"/>
<organism evidence="8 9">
    <name type="scientific">Phytoactinopolyspora alkaliphila</name>
    <dbReference type="NCBI Taxonomy" id="1783498"/>
    <lineage>
        <taxon>Bacteria</taxon>
        <taxon>Bacillati</taxon>
        <taxon>Actinomycetota</taxon>
        <taxon>Actinomycetes</taxon>
        <taxon>Jiangellales</taxon>
        <taxon>Jiangellaceae</taxon>
        <taxon>Phytoactinopolyspora</taxon>
    </lineage>
</organism>
<dbReference type="SUPFAM" id="SSF56322">
    <property type="entry name" value="ADC synthase"/>
    <property type="match status" value="1"/>
</dbReference>
<dbReference type="PANTHER" id="PTHR11236:SF49">
    <property type="entry name" value="ANTHRANILATE SYNTHASE COMPONENT 1"/>
    <property type="match status" value="1"/>
</dbReference>
<comment type="caution">
    <text evidence="8">The sequence shown here is derived from an EMBL/GenBank/DDBJ whole genome shotgun (WGS) entry which is preliminary data.</text>
</comment>
<dbReference type="InterPro" id="IPR005801">
    <property type="entry name" value="ADC_synthase"/>
</dbReference>
<dbReference type="Proteomes" id="UP000469185">
    <property type="component" value="Unassembled WGS sequence"/>
</dbReference>
<reference evidence="8 9" key="1">
    <citation type="submission" date="2020-02" db="EMBL/GenBank/DDBJ databases">
        <authorList>
            <person name="Li X.-J."/>
            <person name="Feng X.-M."/>
        </authorList>
    </citation>
    <scope>NUCLEOTIDE SEQUENCE [LARGE SCALE GENOMIC DNA]</scope>
    <source>
        <strain evidence="8 9">CGMCC 4.7225</strain>
    </source>
</reference>
<keyword evidence="9" id="KW-1185">Reference proteome</keyword>
<sequence length="632" mass="68499">MAHRLVSLLTDPAPPPFAILKRAGGPGIELLLGDVVDVETLSDLPLPAPTGDGTRPHLLALVPYRQMRERGFACHDDDTPLRSLVVREQVVLTDDDALASLPDDPLEVKGTGFDVDDDTYADIVGTVIRDEIGRGEGANFVIRRDYLAHTDENPAHAALLLFRRLLRNEPNAYWTFAVHAGDVTMVGATPERHVSATGGNVVMNPISGTYRYPAEGVSRAGVLRFLADPKETEELYMVVDEELKMMSAVCEHGGRVLGPYLKELGHLAHTEYLLDGHSTLDVRDVLRETMFAPTVTGSPVENAARVITRYEGSGRGYYAGVAALIGQDDDGRRTLDAPILIRTAYIDASGRIRVPVGATLVRHSVSTSEVAETYAKAAGIMGALGLDTDSSRPVRASGEALADHPEVADALSARNVTLAPFWLRDQSGHERGQLAGRSAVIVDAEDAWTTMLAHLLRRLGMTAVVVPWTTSSHDARLRDPDLVIAGPGPGDPRDSTDPRIRSLRRLVTKRLVDGRPLLAVCLSHQALADLLGFPVTPLSHPYQGTQREIDFYGRRTRAGFYNTFTARMPRGSRATYPDVEVAADSATGEIHALRGPGFASVQFHLESILTTDGIELLADLVCELLVPARATR</sequence>
<comment type="catalytic activity">
    <reaction evidence="4">
        <text>chorismate + L-glutamine = anthranilate + pyruvate + L-glutamate + H(+)</text>
        <dbReference type="Rhea" id="RHEA:21732"/>
        <dbReference type="ChEBI" id="CHEBI:15361"/>
        <dbReference type="ChEBI" id="CHEBI:15378"/>
        <dbReference type="ChEBI" id="CHEBI:16567"/>
        <dbReference type="ChEBI" id="CHEBI:29748"/>
        <dbReference type="ChEBI" id="CHEBI:29985"/>
        <dbReference type="ChEBI" id="CHEBI:58359"/>
        <dbReference type="EC" id="4.1.3.27"/>
    </reaction>
</comment>
<dbReference type="RefSeq" id="WP_163820778.1">
    <property type="nucleotide sequence ID" value="NZ_JAAGOB010000015.1"/>
</dbReference>